<sequence length="156" mass="18204">MHNILIEEGYNLFFENVVVYRARLKQEDFQDAIQNVMTQIFNSGAKLEGKMMTVSHDSNWEDGQLVVDIEYILPIDKKIELTGKYKVINGYKFEKFILWKYCGSQDEFQSALCKFNQYLVEEKISPSTPMHIAYDTNMIEGKLFKEIKVEAIIGIK</sequence>
<accession>A0A1I6JPX8</accession>
<dbReference type="EMBL" id="FOYZ01000006">
    <property type="protein sequence ID" value="SFR80971.1"/>
    <property type="molecule type" value="Genomic_DNA"/>
</dbReference>
<dbReference type="OrthoDB" id="2606326at2"/>
<evidence type="ECO:0008006" key="3">
    <source>
        <dbReference type="Google" id="ProtNLM"/>
    </source>
</evidence>
<dbReference type="RefSeq" id="WP_092560399.1">
    <property type="nucleotide sequence ID" value="NZ_FOYZ01000006.1"/>
</dbReference>
<evidence type="ECO:0000313" key="2">
    <source>
        <dbReference type="Proteomes" id="UP000199659"/>
    </source>
</evidence>
<reference evidence="1 2" key="1">
    <citation type="submission" date="2016-10" db="EMBL/GenBank/DDBJ databases">
        <authorList>
            <person name="de Groot N.N."/>
        </authorList>
    </citation>
    <scope>NUCLEOTIDE SEQUENCE [LARGE SCALE GENOMIC DNA]</scope>
    <source>
        <strain evidence="1 2">743A</strain>
    </source>
</reference>
<protein>
    <recommendedName>
        <fullName evidence="3">GyrI-like small molecule binding domain-containing protein</fullName>
    </recommendedName>
</protein>
<name>A0A1I6JPX8_9FIRM</name>
<dbReference type="AlphaFoldDB" id="A0A1I6JPX8"/>
<evidence type="ECO:0000313" key="1">
    <source>
        <dbReference type="EMBL" id="SFR80971.1"/>
    </source>
</evidence>
<dbReference type="InterPro" id="IPR011256">
    <property type="entry name" value="Reg_factor_effector_dom_sf"/>
</dbReference>
<organism evidence="1 2">
    <name type="scientific">Anaeromicropila populeti</name>
    <dbReference type="NCBI Taxonomy" id="37658"/>
    <lineage>
        <taxon>Bacteria</taxon>
        <taxon>Bacillati</taxon>
        <taxon>Bacillota</taxon>
        <taxon>Clostridia</taxon>
        <taxon>Lachnospirales</taxon>
        <taxon>Lachnospiraceae</taxon>
        <taxon>Anaeromicropila</taxon>
    </lineage>
</organism>
<proteinExistence type="predicted"/>
<keyword evidence="2" id="KW-1185">Reference proteome</keyword>
<dbReference type="STRING" id="37658.SAMN05661086_01851"/>
<dbReference type="Proteomes" id="UP000199659">
    <property type="component" value="Unassembled WGS sequence"/>
</dbReference>
<gene>
    <name evidence="1" type="ORF">SAMN05661086_01851</name>
</gene>
<dbReference type="Gene3D" id="3.20.80.10">
    <property type="entry name" value="Regulatory factor, effector binding domain"/>
    <property type="match status" value="1"/>
</dbReference>